<dbReference type="SUPFAM" id="SSF52540">
    <property type="entry name" value="P-loop containing nucleoside triphosphate hydrolases"/>
    <property type="match status" value="1"/>
</dbReference>
<dbReference type="InterPro" id="IPR027417">
    <property type="entry name" value="P-loop_NTPase"/>
</dbReference>
<protein>
    <submittedName>
        <fullName evidence="3">Superfamily II DNA or RNA helicase</fullName>
    </submittedName>
</protein>
<dbReference type="PANTHER" id="PTHR47396:SF1">
    <property type="entry name" value="ATP-DEPENDENT HELICASE IRC3-RELATED"/>
    <property type="match status" value="1"/>
</dbReference>
<dbReference type="Gene3D" id="3.40.50.300">
    <property type="entry name" value="P-loop containing nucleotide triphosphate hydrolases"/>
    <property type="match status" value="2"/>
</dbReference>
<keyword evidence="3" id="KW-0347">Helicase</keyword>
<proteinExistence type="predicted"/>
<evidence type="ECO:0000259" key="1">
    <source>
        <dbReference type="PROSITE" id="PS51192"/>
    </source>
</evidence>
<evidence type="ECO:0000313" key="4">
    <source>
        <dbReference type="Proteomes" id="UP000767854"/>
    </source>
</evidence>
<keyword evidence="3" id="KW-0067">ATP-binding</keyword>
<gene>
    <name evidence="3" type="ORF">JOC49_002073</name>
</gene>
<sequence>MRATLTDKEIDIAVDLLINKYKISTRFLNEFIGKQVKSQADYILKEMKQESFDKKSLCRMIIITEGVGLLSGSDNNTRLLRKKILDSLSDDEIIKLYEKYPSNGNNITTASYMRKPLSEKRWHSGKMWAKDFVRTTGFPLIFAGIQTEKENQKNSIEIIEPRRKTPELVPYQIIIRDELKNILEQRDDRSRCMISLPTGGGKTRVAVEAFLDWMESSFDDGKYLIWLAQSEELCEQSISCVEDMWRDREFVLPLKVYRFFSKYGNFPEDKLTGGVVVASINKLYYGILNKDDNIVEILKNTKALIIDEAHRASTMMYDTLFELAEKATEGRLFSICGLSATPGRNALAAQNDVHKLVSRFHAELITPNFSDNPKYCENPLNYFKDEGYLSKVNHIVYKTGIEYQLSDDELEELSKINAEYTQAFLKEHANDSARNKLIIERLLKIKENKPTLVYACTVEHAKFLSAMMNSFNRKSAFIDSNTNKAERRMLIKEFTSGGIEFLFNFGVLTTGFDAPKTQNIVICRPINSEILYEQIVGRGIRGPRFGGTEECNVIDFSDNISNLGKQQTFMRFKNYWDKESEEK</sequence>
<dbReference type="InterPro" id="IPR050742">
    <property type="entry name" value="Helicase_Restrict-Modif_Enz"/>
</dbReference>
<keyword evidence="4" id="KW-1185">Reference proteome</keyword>
<keyword evidence="3" id="KW-0547">Nucleotide-binding</keyword>
<keyword evidence="3" id="KW-0378">Hydrolase</keyword>
<feature type="domain" description="Helicase ATP-binding" evidence="1">
    <location>
        <begin position="183"/>
        <end position="360"/>
    </location>
</feature>
<comment type="caution">
    <text evidence="3">The sequence shown here is derived from an EMBL/GenBank/DDBJ whole genome shotgun (WGS) entry which is preliminary data.</text>
</comment>
<accession>A0ABS2MT12</accession>
<dbReference type="InterPro" id="IPR006935">
    <property type="entry name" value="Helicase/UvrB_N"/>
</dbReference>
<dbReference type="PROSITE" id="PS51194">
    <property type="entry name" value="HELICASE_CTER"/>
    <property type="match status" value="1"/>
</dbReference>
<evidence type="ECO:0000313" key="3">
    <source>
        <dbReference type="EMBL" id="MBM7562512.1"/>
    </source>
</evidence>
<dbReference type="Pfam" id="PF00271">
    <property type="entry name" value="Helicase_C"/>
    <property type="match status" value="1"/>
</dbReference>
<dbReference type="InterPro" id="IPR001650">
    <property type="entry name" value="Helicase_C-like"/>
</dbReference>
<dbReference type="GO" id="GO:0004386">
    <property type="term" value="F:helicase activity"/>
    <property type="evidence" value="ECO:0007669"/>
    <property type="project" value="UniProtKB-KW"/>
</dbReference>
<dbReference type="PROSITE" id="PS51192">
    <property type="entry name" value="HELICASE_ATP_BIND_1"/>
    <property type="match status" value="1"/>
</dbReference>
<name>A0ABS2MT12_9FIRM</name>
<dbReference type="PANTHER" id="PTHR47396">
    <property type="entry name" value="TYPE I RESTRICTION ENZYME ECOKI R PROTEIN"/>
    <property type="match status" value="1"/>
</dbReference>
<dbReference type="EMBL" id="JAFBDT010000020">
    <property type="protein sequence ID" value="MBM7562512.1"/>
    <property type="molecule type" value="Genomic_DNA"/>
</dbReference>
<feature type="domain" description="Helicase C-terminal" evidence="2">
    <location>
        <begin position="437"/>
        <end position="583"/>
    </location>
</feature>
<dbReference type="InterPro" id="IPR014001">
    <property type="entry name" value="Helicase_ATP-bd"/>
</dbReference>
<organism evidence="3 4">
    <name type="scientific">Fusibacter tunisiensis</name>
    <dbReference type="NCBI Taxonomy" id="1008308"/>
    <lineage>
        <taxon>Bacteria</taxon>
        <taxon>Bacillati</taxon>
        <taxon>Bacillota</taxon>
        <taxon>Clostridia</taxon>
        <taxon>Eubacteriales</taxon>
        <taxon>Eubacteriales Family XII. Incertae Sedis</taxon>
        <taxon>Fusibacter</taxon>
    </lineage>
</organism>
<dbReference type="Pfam" id="PF04851">
    <property type="entry name" value="ResIII"/>
    <property type="match status" value="1"/>
</dbReference>
<reference evidence="3 4" key="1">
    <citation type="submission" date="2021-01" db="EMBL/GenBank/DDBJ databases">
        <title>Genomic Encyclopedia of Type Strains, Phase IV (KMG-IV): sequencing the most valuable type-strain genomes for metagenomic binning, comparative biology and taxonomic classification.</title>
        <authorList>
            <person name="Goeker M."/>
        </authorList>
    </citation>
    <scope>NUCLEOTIDE SEQUENCE [LARGE SCALE GENOMIC DNA]</scope>
    <source>
        <strain evidence="3 4">DSM 24436</strain>
    </source>
</reference>
<dbReference type="RefSeq" id="WP_204664939.1">
    <property type="nucleotide sequence ID" value="NZ_JAFBDT010000020.1"/>
</dbReference>
<dbReference type="SMART" id="SM00487">
    <property type="entry name" value="DEXDc"/>
    <property type="match status" value="1"/>
</dbReference>
<dbReference type="Proteomes" id="UP000767854">
    <property type="component" value="Unassembled WGS sequence"/>
</dbReference>
<dbReference type="SMART" id="SM00490">
    <property type="entry name" value="HELICc"/>
    <property type="match status" value="1"/>
</dbReference>
<evidence type="ECO:0000259" key="2">
    <source>
        <dbReference type="PROSITE" id="PS51194"/>
    </source>
</evidence>